<dbReference type="Proteomes" id="UP001243757">
    <property type="component" value="Unassembled WGS sequence"/>
</dbReference>
<dbReference type="SMART" id="SM01040">
    <property type="entry name" value="Bro-N"/>
    <property type="match status" value="1"/>
</dbReference>
<dbReference type="PROSITE" id="PS51750">
    <property type="entry name" value="BRO_N"/>
    <property type="match status" value="1"/>
</dbReference>
<keyword evidence="4" id="KW-1185">Reference proteome</keyword>
<dbReference type="PANTHER" id="PTHR36180">
    <property type="entry name" value="DNA-BINDING PROTEIN-RELATED-RELATED"/>
    <property type="match status" value="1"/>
</dbReference>
<organism evidence="3 4">
    <name type="scientific">Pseudodonghicola flavimaris</name>
    <dbReference type="NCBI Taxonomy" id="3050036"/>
    <lineage>
        <taxon>Bacteria</taxon>
        <taxon>Pseudomonadati</taxon>
        <taxon>Pseudomonadota</taxon>
        <taxon>Alphaproteobacteria</taxon>
        <taxon>Rhodobacterales</taxon>
        <taxon>Paracoccaceae</taxon>
        <taxon>Pseudodonghicola</taxon>
    </lineage>
</organism>
<evidence type="ECO:0000256" key="1">
    <source>
        <dbReference type="SAM" id="MobiDB-lite"/>
    </source>
</evidence>
<proteinExistence type="predicted"/>
<dbReference type="Pfam" id="PF02498">
    <property type="entry name" value="Bro-N"/>
    <property type="match status" value="1"/>
</dbReference>
<evidence type="ECO:0000313" key="4">
    <source>
        <dbReference type="Proteomes" id="UP001243757"/>
    </source>
</evidence>
<reference evidence="3 4" key="1">
    <citation type="submission" date="2023-05" db="EMBL/GenBank/DDBJ databases">
        <title>Pseudodonghicola sp. nov.</title>
        <authorList>
            <person name="Huang J."/>
        </authorList>
    </citation>
    <scope>NUCLEOTIDE SEQUENCE [LARGE SCALE GENOMIC DNA]</scope>
    <source>
        <strain evidence="3 4">IC7</strain>
    </source>
</reference>
<dbReference type="InterPro" id="IPR003497">
    <property type="entry name" value="BRO_N_domain"/>
</dbReference>
<accession>A0ABT7F8M9</accession>
<sequence>MTVHINPLLFEEEHLVRQVEKDKEIWFVGADVCRVLGISKVHQSLDRLDDGERGTCTVGTPGGDQDMIVVSEPGVYRLVFTSRKPVAERFKRWLAHEVIPSIRKTGGFAPETAPQSVEPDDTQSNDGVKLRHVTECRLTFGNKAAAQMWFHLGLPVVPEMLVDPRQLSIFDYQSIKSVEPGA</sequence>
<feature type="region of interest" description="Disordered" evidence="1">
    <location>
        <begin position="105"/>
        <end position="126"/>
    </location>
</feature>
<gene>
    <name evidence="3" type="ORF">QO033_25075</name>
</gene>
<name>A0ABT7F8M9_9RHOB</name>
<feature type="domain" description="Bro-N" evidence="2">
    <location>
        <begin position="2"/>
        <end position="106"/>
    </location>
</feature>
<dbReference type="RefSeq" id="WP_284483422.1">
    <property type="nucleotide sequence ID" value="NZ_JASNJD010000046.1"/>
</dbReference>
<comment type="caution">
    <text evidence="3">The sequence shown here is derived from an EMBL/GenBank/DDBJ whole genome shotgun (WGS) entry which is preliminary data.</text>
</comment>
<dbReference type="EMBL" id="JASNJD010000046">
    <property type="protein sequence ID" value="MDK3020957.1"/>
    <property type="molecule type" value="Genomic_DNA"/>
</dbReference>
<evidence type="ECO:0000313" key="3">
    <source>
        <dbReference type="EMBL" id="MDK3020957.1"/>
    </source>
</evidence>
<evidence type="ECO:0000259" key="2">
    <source>
        <dbReference type="PROSITE" id="PS51750"/>
    </source>
</evidence>
<protein>
    <submittedName>
        <fullName evidence="3">BRO family protein</fullName>
    </submittedName>
</protein>
<dbReference type="PANTHER" id="PTHR36180:SF2">
    <property type="entry name" value="BRO FAMILY PROTEIN"/>
    <property type="match status" value="1"/>
</dbReference>